<accession>A0A8S5R9W5</accession>
<proteinExistence type="predicted"/>
<reference evidence="1" key="1">
    <citation type="journal article" date="2021" name="Proc. Natl. Acad. Sci. U.S.A.">
        <title>A Catalog of Tens of Thousands of Viruses from Human Metagenomes Reveals Hidden Associations with Chronic Diseases.</title>
        <authorList>
            <person name="Tisza M.J."/>
            <person name="Buck C.B."/>
        </authorList>
    </citation>
    <scope>NUCLEOTIDE SEQUENCE</scope>
    <source>
        <strain evidence="1">CtpeS3</strain>
    </source>
</reference>
<name>A0A8S5R9W5_9VIRU</name>
<sequence length="217" mass="25636">MHIERMHKMQECLTEKAVSEFEKGIENVDTSEMGEVVDMIKDLAEAEYHSIISKAMKKADEEEEEYDKELLRSLKAEYGEESGRRYYDQYRYANGRFAPKGRGTRRGYEEPPYYHMPVNYNDMEYMRDMDKSQGKMYYSEPIAPHVSESNYDRAKRHYTETKEMHKGASTEDKEHKMKALDMYIRELSGDISELLNDMTPDERNLLRTKMSNLASKL</sequence>
<evidence type="ECO:0000313" key="1">
    <source>
        <dbReference type="EMBL" id="DAE27772.1"/>
    </source>
</evidence>
<organism evidence="1">
    <name type="scientific">virus sp. ctpeS3</name>
    <dbReference type="NCBI Taxonomy" id="2826815"/>
    <lineage>
        <taxon>Viruses</taxon>
    </lineage>
</organism>
<protein>
    <submittedName>
        <fullName evidence="1">Uncharacterized protein</fullName>
    </submittedName>
</protein>
<dbReference type="EMBL" id="BK015845">
    <property type="protein sequence ID" value="DAE27772.1"/>
    <property type="molecule type" value="Genomic_DNA"/>
</dbReference>